<keyword evidence="6" id="KW-0963">Cytoplasm</keyword>
<feature type="compositionally biased region" description="Basic and acidic residues" evidence="10">
    <location>
        <begin position="142"/>
        <end position="180"/>
    </location>
</feature>
<dbReference type="PANTHER" id="PTHR12271">
    <property type="entry name" value="POLY A POLYMERASE CID PAP -RELATED"/>
    <property type="match status" value="1"/>
</dbReference>
<dbReference type="GO" id="GO:0005737">
    <property type="term" value="C:cytoplasm"/>
    <property type="evidence" value="ECO:0007669"/>
    <property type="project" value="UniProtKB-SubCell"/>
</dbReference>
<evidence type="ECO:0000256" key="2">
    <source>
        <dbReference type="ARBA" id="ARBA00001946"/>
    </source>
</evidence>
<dbReference type="Gene3D" id="3.30.460.10">
    <property type="entry name" value="Beta Polymerase, domain 2"/>
    <property type="match status" value="1"/>
</dbReference>
<comment type="cofactor">
    <cofactor evidence="1">
        <name>Mn(2+)</name>
        <dbReference type="ChEBI" id="CHEBI:29035"/>
    </cofactor>
</comment>
<dbReference type="InterPro" id="IPR002058">
    <property type="entry name" value="PAP_assoc"/>
</dbReference>
<dbReference type="InterPro" id="IPR043519">
    <property type="entry name" value="NT_sf"/>
</dbReference>
<keyword evidence="9" id="KW-0460">Magnesium</keyword>
<dbReference type="AlphaFoldDB" id="A0A137P6E4"/>
<feature type="domain" description="Poly(A) RNA polymerase mitochondrial-like central palm" evidence="12">
    <location>
        <begin position="303"/>
        <end position="442"/>
    </location>
</feature>
<feature type="region of interest" description="Disordered" evidence="10">
    <location>
        <begin position="1"/>
        <end position="27"/>
    </location>
</feature>
<evidence type="ECO:0000256" key="7">
    <source>
        <dbReference type="ARBA" id="ARBA00022679"/>
    </source>
</evidence>
<comment type="similarity">
    <text evidence="4">Belongs to the DNA polymerase type-B-like family.</text>
</comment>
<evidence type="ECO:0000256" key="3">
    <source>
        <dbReference type="ARBA" id="ARBA00004496"/>
    </source>
</evidence>
<gene>
    <name evidence="13" type="ORF">CONCODRAFT_6823</name>
</gene>
<feature type="region of interest" description="Disordered" evidence="10">
    <location>
        <begin position="639"/>
        <end position="666"/>
    </location>
</feature>
<dbReference type="Gene3D" id="1.10.1410.10">
    <property type="match status" value="1"/>
</dbReference>
<dbReference type="InterPro" id="IPR054708">
    <property type="entry name" value="MTPAP-like_central"/>
</dbReference>
<reference evidence="13 14" key="1">
    <citation type="journal article" date="2015" name="Genome Biol. Evol.">
        <title>Phylogenomic analyses indicate that early fungi evolved digesting cell walls of algal ancestors of land plants.</title>
        <authorList>
            <person name="Chang Y."/>
            <person name="Wang S."/>
            <person name="Sekimoto S."/>
            <person name="Aerts A.L."/>
            <person name="Choi C."/>
            <person name="Clum A."/>
            <person name="LaButti K.M."/>
            <person name="Lindquist E.A."/>
            <person name="Yee Ngan C."/>
            <person name="Ohm R.A."/>
            <person name="Salamov A.A."/>
            <person name="Grigoriev I.V."/>
            <person name="Spatafora J.W."/>
            <person name="Berbee M.L."/>
        </authorList>
    </citation>
    <scope>NUCLEOTIDE SEQUENCE [LARGE SCALE GENOMIC DNA]</scope>
    <source>
        <strain evidence="13 14">NRRL 28638</strain>
    </source>
</reference>
<dbReference type="CDD" id="cd05402">
    <property type="entry name" value="NT_PAP_TUTase"/>
    <property type="match status" value="1"/>
</dbReference>
<feature type="region of interest" description="Disordered" evidence="10">
    <location>
        <begin position="75"/>
        <end position="99"/>
    </location>
</feature>
<dbReference type="EMBL" id="KQ964498">
    <property type="protein sequence ID" value="KXN70578.1"/>
    <property type="molecule type" value="Genomic_DNA"/>
</dbReference>
<keyword evidence="14" id="KW-1185">Reference proteome</keyword>
<evidence type="ECO:0000259" key="11">
    <source>
        <dbReference type="Pfam" id="PF03828"/>
    </source>
</evidence>
<dbReference type="Pfam" id="PF03828">
    <property type="entry name" value="PAP_assoc"/>
    <property type="match status" value="1"/>
</dbReference>
<evidence type="ECO:0000256" key="5">
    <source>
        <dbReference type="ARBA" id="ARBA00012388"/>
    </source>
</evidence>
<evidence type="ECO:0000256" key="8">
    <source>
        <dbReference type="ARBA" id="ARBA00022723"/>
    </source>
</evidence>
<comment type="cofactor">
    <cofactor evidence="2">
        <name>Mg(2+)</name>
        <dbReference type="ChEBI" id="CHEBI:18420"/>
    </cofactor>
</comment>
<feature type="compositionally biased region" description="Pro residues" evidence="10">
    <location>
        <begin position="639"/>
        <end position="652"/>
    </location>
</feature>
<sequence>MTSIQSPSVVSNNYASKLKSSDNKSQSVYNLTQVKELPRQNNSLISDSKSNNRLDNKVLHKEMNKNNLYEFHHIETINKTKRNQKNKAKPRPKGSSLPITEIINETIQAAISESISANSPSSGAKNSISTIKQSNTSTSNEPETKSEPALKHEPKIETKPVAEQKQEQVKQQEPETKFESIPEPEVEPEQETEPEIECPSRSEDNSSTSHTEVLLSRSNSNDSSFLSDDPVYSLNSEFNSKMVLDPITSTDLQQSPTQMESIENIESHNTNQNMYHSHTQPSYQRNTSTDRPRTMSIPFNFITDQAYHMLSYIILSPHRFNELTRLHHIVGEIITSHFPNAQVHAIGSFKNNLALWDSDVDLNVEIDFEAHDPPIPSRSAFILQLEQIMSQSKEQLSLSQIKSIPTSKFPILKLTTPSGIKIDIGVNNTLSIHNSQLLLTYTLIDSRVRDLILLVKYFAKVKGINSPTDGTLSSYGYALMVLYYLQNLKYPIIPSLQSLIDPHYPPPQHSNLYFISDPSAVHHLYPTKNHQTLGSLLYGFFKFYAYQFDYNNSSVGIHLGSPNGVALNHYPRVDSFSNCFHIIDPFDHSFNVARIITPLSLITIRSHFKAACHFLSHQIYYWPLQNLFLNEDIAYRPPPTYHLPPPPPPNHLPPTSNSLPPELSDS</sequence>
<dbReference type="SUPFAM" id="SSF81301">
    <property type="entry name" value="Nucleotidyltransferase"/>
    <property type="match status" value="1"/>
</dbReference>
<evidence type="ECO:0000256" key="6">
    <source>
        <dbReference type="ARBA" id="ARBA00022490"/>
    </source>
</evidence>
<accession>A0A137P6E4</accession>
<dbReference type="GO" id="GO:0031123">
    <property type="term" value="P:RNA 3'-end processing"/>
    <property type="evidence" value="ECO:0007669"/>
    <property type="project" value="TreeGrafter"/>
</dbReference>
<dbReference type="GO" id="GO:0046872">
    <property type="term" value="F:metal ion binding"/>
    <property type="evidence" value="ECO:0007669"/>
    <property type="project" value="UniProtKB-KW"/>
</dbReference>
<keyword evidence="8" id="KW-0479">Metal-binding</keyword>
<feature type="compositionally biased region" description="Acidic residues" evidence="10">
    <location>
        <begin position="182"/>
        <end position="196"/>
    </location>
</feature>
<feature type="region of interest" description="Disordered" evidence="10">
    <location>
        <begin position="114"/>
        <end position="227"/>
    </location>
</feature>
<keyword evidence="7" id="KW-0808">Transferase</keyword>
<feature type="compositionally biased region" description="Basic residues" evidence="10">
    <location>
        <begin position="79"/>
        <end position="92"/>
    </location>
</feature>
<protein>
    <recommendedName>
        <fullName evidence="5">polynucleotide adenylyltransferase</fullName>
        <ecNumber evidence="5">2.7.7.19</ecNumber>
    </recommendedName>
</protein>
<evidence type="ECO:0000259" key="12">
    <source>
        <dbReference type="Pfam" id="PF22600"/>
    </source>
</evidence>
<feature type="domain" description="PAP-associated" evidence="11">
    <location>
        <begin position="532"/>
        <end position="589"/>
    </location>
</feature>
<name>A0A137P6E4_CONC2</name>
<dbReference type="PANTHER" id="PTHR12271:SF40">
    <property type="entry name" value="POLY(A) RNA POLYMERASE GLD2"/>
    <property type="match status" value="1"/>
</dbReference>
<dbReference type="Proteomes" id="UP000070444">
    <property type="component" value="Unassembled WGS sequence"/>
</dbReference>
<evidence type="ECO:0000256" key="9">
    <source>
        <dbReference type="ARBA" id="ARBA00022842"/>
    </source>
</evidence>
<comment type="subcellular location">
    <subcellularLocation>
        <location evidence="3">Cytoplasm</location>
    </subcellularLocation>
</comment>
<feature type="compositionally biased region" description="Low complexity" evidence="10">
    <location>
        <begin position="214"/>
        <end position="227"/>
    </location>
</feature>
<dbReference type="OrthoDB" id="407432at2759"/>
<dbReference type="GO" id="GO:1990817">
    <property type="term" value="F:poly(A) RNA polymerase activity"/>
    <property type="evidence" value="ECO:0007669"/>
    <property type="project" value="UniProtKB-EC"/>
</dbReference>
<evidence type="ECO:0000256" key="10">
    <source>
        <dbReference type="SAM" id="MobiDB-lite"/>
    </source>
</evidence>
<evidence type="ECO:0000256" key="4">
    <source>
        <dbReference type="ARBA" id="ARBA00008593"/>
    </source>
</evidence>
<proteinExistence type="inferred from homology"/>
<evidence type="ECO:0000313" key="14">
    <source>
        <dbReference type="Proteomes" id="UP000070444"/>
    </source>
</evidence>
<organism evidence="13 14">
    <name type="scientific">Conidiobolus coronatus (strain ATCC 28846 / CBS 209.66 / NRRL 28638)</name>
    <name type="common">Delacroixia coronata</name>
    <dbReference type="NCBI Taxonomy" id="796925"/>
    <lineage>
        <taxon>Eukaryota</taxon>
        <taxon>Fungi</taxon>
        <taxon>Fungi incertae sedis</taxon>
        <taxon>Zoopagomycota</taxon>
        <taxon>Entomophthoromycotina</taxon>
        <taxon>Entomophthoromycetes</taxon>
        <taxon>Entomophthorales</taxon>
        <taxon>Ancylistaceae</taxon>
        <taxon>Conidiobolus</taxon>
    </lineage>
</organism>
<dbReference type="Pfam" id="PF22600">
    <property type="entry name" value="MTPAP-like_central"/>
    <property type="match status" value="1"/>
</dbReference>
<feature type="compositionally biased region" description="Polar residues" evidence="10">
    <location>
        <begin position="1"/>
        <end position="15"/>
    </location>
</feature>
<evidence type="ECO:0000313" key="13">
    <source>
        <dbReference type="EMBL" id="KXN70578.1"/>
    </source>
</evidence>
<feature type="compositionally biased region" description="Low complexity" evidence="10">
    <location>
        <begin position="653"/>
        <end position="666"/>
    </location>
</feature>
<feature type="compositionally biased region" description="Polar residues" evidence="10">
    <location>
        <begin position="125"/>
        <end position="141"/>
    </location>
</feature>
<dbReference type="GO" id="GO:0010605">
    <property type="term" value="P:negative regulation of macromolecule metabolic process"/>
    <property type="evidence" value="ECO:0007669"/>
    <property type="project" value="UniProtKB-ARBA"/>
</dbReference>
<dbReference type="STRING" id="796925.A0A137P6E4"/>
<evidence type="ECO:0000256" key="1">
    <source>
        <dbReference type="ARBA" id="ARBA00001936"/>
    </source>
</evidence>
<dbReference type="SUPFAM" id="SSF81631">
    <property type="entry name" value="PAP/OAS1 substrate-binding domain"/>
    <property type="match status" value="1"/>
</dbReference>
<feature type="compositionally biased region" description="Low complexity" evidence="10">
    <location>
        <begin position="114"/>
        <end position="124"/>
    </location>
</feature>
<dbReference type="EC" id="2.7.7.19" evidence="5"/>